<dbReference type="OrthoDB" id="9786503at2"/>
<organism evidence="5 6">
    <name type="scientific">Aquamicrobium defluvii</name>
    <dbReference type="NCBI Taxonomy" id="69279"/>
    <lineage>
        <taxon>Bacteria</taxon>
        <taxon>Pseudomonadati</taxon>
        <taxon>Pseudomonadota</taxon>
        <taxon>Alphaproteobacteria</taxon>
        <taxon>Hyphomicrobiales</taxon>
        <taxon>Phyllobacteriaceae</taxon>
        <taxon>Aquamicrobium</taxon>
    </lineage>
</organism>
<dbReference type="InterPro" id="IPR050097">
    <property type="entry name" value="Ferredoxin-NADP_redctase_2"/>
</dbReference>
<dbReference type="SUPFAM" id="SSF51971">
    <property type="entry name" value="Nucleotide-binding domain"/>
    <property type="match status" value="1"/>
</dbReference>
<name>A0A4R6Y5W5_9HYPH</name>
<keyword evidence="2" id="KW-0285">Flavoprotein</keyword>
<dbReference type="Pfam" id="PF07992">
    <property type="entry name" value="Pyr_redox_2"/>
    <property type="match status" value="1"/>
</dbReference>
<dbReference type="InterPro" id="IPR023753">
    <property type="entry name" value="FAD/NAD-binding_dom"/>
</dbReference>
<evidence type="ECO:0000256" key="1">
    <source>
        <dbReference type="ARBA" id="ARBA00018719"/>
    </source>
</evidence>
<evidence type="ECO:0000256" key="2">
    <source>
        <dbReference type="ARBA" id="ARBA00022630"/>
    </source>
</evidence>
<dbReference type="PANTHER" id="PTHR48105">
    <property type="entry name" value="THIOREDOXIN REDUCTASE 1-RELATED-RELATED"/>
    <property type="match status" value="1"/>
</dbReference>
<gene>
    <name evidence="5" type="ORF">DES43_14220</name>
</gene>
<keyword evidence="6" id="KW-1185">Reference proteome</keyword>
<dbReference type="RefSeq" id="WP_133676127.1">
    <property type="nucleotide sequence ID" value="NZ_SNZF01000042.1"/>
</dbReference>
<evidence type="ECO:0000313" key="5">
    <source>
        <dbReference type="EMBL" id="TDR30645.1"/>
    </source>
</evidence>
<evidence type="ECO:0000256" key="3">
    <source>
        <dbReference type="ARBA" id="ARBA00023002"/>
    </source>
</evidence>
<protein>
    <recommendedName>
        <fullName evidence="1">Thioredoxin reductase</fullName>
    </recommendedName>
</protein>
<evidence type="ECO:0000313" key="6">
    <source>
        <dbReference type="Proteomes" id="UP000294958"/>
    </source>
</evidence>
<keyword evidence="3" id="KW-0560">Oxidoreductase</keyword>
<proteinExistence type="predicted"/>
<dbReference type="PRINTS" id="PR00368">
    <property type="entry name" value="FADPNR"/>
</dbReference>
<dbReference type="PRINTS" id="PR00469">
    <property type="entry name" value="PNDRDTASEII"/>
</dbReference>
<dbReference type="Gene3D" id="3.50.50.60">
    <property type="entry name" value="FAD/NAD(P)-binding domain"/>
    <property type="match status" value="2"/>
</dbReference>
<dbReference type="EMBL" id="SNZF01000042">
    <property type="protein sequence ID" value="TDR30645.1"/>
    <property type="molecule type" value="Genomic_DNA"/>
</dbReference>
<comment type="caution">
    <text evidence="5">The sequence shown here is derived from an EMBL/GenBank/DDBJ whole genome shotgun (WGS) entry which is preliminary data.</text>
</comment>
<evidence type="ECO:0000259" key="4">
    <source>
        <dbReference type="Pfam" id="PF07992"/>
    </source>
</evidence>
<feature type="domain" description="FAD/NAD(P)-binding" evidence="4">
    <location>
        <begin position="11"/>
        <end position="174"/>
    </location>
</feature>
<dbReference type="InterPro" id="IPR036188">
    <property type="entry name" value="FAD/NAD-bd_sf"/>
</dbReference>
<dbReference type="Proteomes" id="UP000294958">
    <property type="component" value="Unassembled WGS sequence"/>
</dbReference>
<dbReference type="GO" id="GO:0016491">
    <property type="term" value="F:oxidoreductase activity"/>
    <property type="evidence" value="ECO:0007669"/>
    <property type="project" value="UniProtKB-KW"/>
</dbReference>
<dbReference type="AlphaFoldDB" id="A0A4R6Y5W5"/>
<reference evidence="5 6" key="1">
    <citation type="submission" date="2019-03" db="EMBL/GenBank/DDBJ databases">
        <title>Genomic Encyclopedia of Type Strains, Phase IV (KMG-IV): sequencing the most valuable type-strain genomes for metagenomic binning, comparative biology and taxonomic classification.</title>
        <authorList>
            <person name="Goeker M."/>
        </authorList>
    </citation>
    <scope>NUCLEOTIDE SEQUENCE [LARGE SCALE GENOMIC DNA]</scope>
    <source>
        <strain evidence="5 6">DSM 11603</strain>
    </source>
</reference>
<sequence>MSDEQSAYLNIGGGPAGLTAALYMASYRRRVVVADAGASRARLIPRSHNQRGFPDGISGQELLVRMRAHALRYGADIRDETISDLRLDGPSFRAEGDHRTYRVASVILATGGTDVLSDAKGLDAAIAAGLIRLCPVCDAFEASGKRVAVLGDNPSSISKAGFLRRYSNDVSFVIDYDIPRGTIVAYYPECNTLIPLWQLAQEGKRPAAKSMPVRIALE</sequence>
<accession>A0A4R6Y5W5</accession>